<dbReference type="AlphaFoldDB" id="A0A5C3MX30"/>
<dbReference type="STRING" id="5364.A0A5C3MX30"/>
<evidence type="ECO:0000313" key="3">
    <source>
        <dbReference type="EMBL" id="TFK49844.1"/>
    </source>
</evidence>
<protein>
    <recommendedName>
        <fullName evidence="5">CxC5 like cysteine cluster associated with KDZ domain-containing protein</fullName>
    </recommendedName>
</protein>
<name>A0A5C3MX30_9AGAM</name>
<dbReference type="InterPro" id="IPR040898">
    <property type="entry name" value="CxC6"/>
</dbReference>
<feature type="domain" description="CxC5 like cysteine cluster associated with KDZ" evidence="1">
    <location>
        <begin position="111"/>
        <end position="227"/>
    </location>
</feature>
<evidence type="ECO:0000259" key="2">
    <source>
        <dbReference type="Pfam" id="PF18721"/>
    </source>
</evidence>
<dbReference type="Proteomes" id="UP000305948">
    <property type="component" value="Unassembled WGS sequence"/>
</dbReference>
<proteinExistence type="predicted"/>
<gene>
    <name evidence="3" type="ORF">OE88DRAFT_1632802</name>
</gene>
<evidence type="ECO:0008006" key="5">
    <source>
        <dbReference type="Google" id="ProtNLM"/>
    </source>
</evidence>
<dbReference type="Pfam" id="PF18721">
    <property type="entry name" value="CxC6"/>
    <property type="match status" value="1"/>
</dbReference>
<keyword evidence="4" id="KW-1185">Reference proteome</keyword>
<dbReference type="EMBL" id="ML213515">
    <property type="protein sequence ID" value="TFK49844.1"/>
    <property type="molecule type" value="Genomic_DNA"/>
</dbReference>
<sequence>MNDLEQILKLAETHPALFDHLSLSKIYRFISKARQHRADILLTQPGTHPPDVPPDVLPPSFQLYLGHLSEIPNEYIGACWMALKETVWSGGDIHGQDDDESICYGREMGITNHTLYPPIHYCDNKDCPRRPDLRLTKAEQRQVVFFTLNDGTCPAYSVHLYCPDCNTNYHNNYYVLKGQRTYYSHHLEAIQVAEHQFVERRVLELFMTLMVNAWTSATNCARFYDVSLSKRQVQERFFRDWPFKLELTTEQVWDGIVIVSLLEDAAQRQATLTVPHIGLQKDRFTAAVQARNARMRLYGQSELSHYCNRCTHIYRNEHRKVFVAVTDGITIGHPCCAEHNCHTPLTSNRHRFCPDHAILDNECSIITCENHVLPGHLACGDPTHQAIERRHVERGQARFQLKEWLLRARVAHPNDCIAEERSLQDLDDTEVAEEEFILSNDGTVIPNDQPVVLHDGETLCASKDDKSSRKLRARFGRRRTANEQILVAPCGMILVRETMYGAEATSSVIEMLKRTYHKAPELKPNHIFYDNNCHLARMVRNDPFFADIGLSVDVFHFNCKHKVTDEYCQCHCNPISFPELLTPDGQWAFNSSIAEQTNVWLGGFHSIVREMVVDKYNFFLDEIILQKNAMVKEKLVREGRDPGNWPVVGVLEPRGSTTKEI</sequence>
<feature type="domain" description="CxC6 like cysteine cluster associated with KDZ" evidence="2">
    <location>
        <begin position="325"/>
        <end position="389"/>
    </location>
</feature>
<accession>A0A5C3MX30</accession>
<reference evidence="3 4" key="1">
    <citation type="journal article" date="2019" name="Nat. Ecol. Evol.">
        <title>Megaphylogeny resolves global patterns of mushroom evolution.</title>
        <authorList>
            <person name="Varga T."/>
            <person name="Krizsan K."/>
            <person name="Foldi C."/>
            <person name="Dima B."/>
            <person name="Sanchez-Garcia M."/>
            <person name="Sanchez-Ramirez S."/>
            <person name="Szollosi G.J."/>
            <person name="Szarkandi J.G."/>
            <person name="Papp V."/>
            <person name="Albert L."/>
            <person name="Andreopoulos W."/>
            <person name="Angelini C."/>
            <person name="Antonin V."/>
            <person name="Barry K.W."/>
            <person name="Bougher N.L."/>
            <person name="Buchanan P."/>
            <person name="Buyck B."/>
            <person name="Bense V."/>
            <person name="Catcheside P."/>
            <person name="Chovatia M."/>
            <person name="Cooper J."/>
            <person name="Damon W."/>
            <person name="Desjardin D."/>
            <person name="Finy P."/>
            <person name="Geml J."/>
            <person name="Haridas S."/>
            <person name="Hughes K."/>
            <person name="Justo A."/>
            <person name="Karasinski D."/>
            <person name="Kautmanova I."/>
            <person name="Kiss B."/>
            <person name="Kocsube S."/>
            <person name="Kotiranta H."/>
            <person name="LaButti K.M."/>
            <person name="Lechner B.E."/>
            <person name="Liimatainen K."/>
            <person name="Lipzen A."/>
            <person name="Lukacs Z."/>
            <person name="Mihaltcheva S."/>
            <person name="Morgado L.N."/>
            <person name="Niskanen T."/>
            <person name="Noordeloos M.E."/>
            <person name="Ohm R.A."/>
            <person name="Ortiz-Santana B."/>
            <person name="Ovrebo C."/>
            <person name="Racz N."/>
            <person name="Riley R."/>
            <person name="Savchenko A."/>
            <person name="Shiryaev A."/>
            <person name="Soop K."/>
            <person name="Spirin V."/>
            <person name="Szebenyi C."/>
            <person name="Tomsovsky M."/>
            <person name="Tulloss R.E."/>
            <person name="Uehling J."/>
            <person name="Grigoriev I.V."/>
            <person name="Vagvolgyi C."/>
            <person name="Papp T."/>
            <person name="Martin F.M."/>
            <person name="Miettinen O."/>
            <person name="Hibbett D.S."/>
            <person name="Nagy L.G."/>
        </authorList>
    </citation>
    <scope>NUCLEOTIDE SEQUENCE [LARGE SCALE GENOMIC DNA]</scope>
    <source>
        <strain evidence="3 4">OMC1185</strain>
    </source>
</reference>
<organism evidence="3 4">
    <name type="scientific">Heliocybe sulcata</name>
    <dbReference type="NCBI Taxonomy" id="5364"/>
    <lineage>
        <taxon>Eukaryota</taxon>
        <taxon>Fungi</taxon>
        <taxon>Dikarya</taxon>
        <taxon>Basidiomycota</taxon>
        <taxon>Agaricomycotina</taxon>
        <taxon>Agaricomycetes</taxon>
        <taxon>Gloeophyllales</taxon>
        <taxon>Gloeophyllaceae</taxon>
        <taxon>Heliocybe</taxon>
    </lineage>
</organism>
<dbReference type="Pfam" id="PF18718">
    <property type="entry name" value="CxC5"/>
    <property type="match status" value="1"/>
</dbReference>
<dbReference type="OrthoDB" id="3055037at2759"/>
<evidence type="ECO:0000259" key="1">
    <source>
        <dbReference type="Pfam" id="PF18718"/>
    </source>
</evidence>
<dbReference type="InterPro" id="IPR041539">
    <property type="entry name" value="CxC5"/>
</dbReference>
<evidence type="ECO:0000313" key="4">
    <source>
        <dbReference type="Proteomes" id="UP000305948"/>
    </source>
</evidence>